<evidence type="ECO:0000313" key="4">
    <source>
        <dbReference type="Proteomes" id="UP000295518"/>
    </source>
</evidence>
<dbReference type="GO" id="GO:0006281">
    <property type="term" value="P:DNA repair"/>
    <property type="evidence" value="ECO:0007669"/>
    <property type="project" value="InterPro"/>
</dbReference>
<comment type="caution">
    <text evidence="3">The sequence shown here is derived from an EMBL/GenBank/DDBJ whole genome shotgun (WGS) entry which is preliminary data.</text>
</comment>
<dbReference type="InterPro" id="IPR043502">
    <property type="entry name" value="DNA/RNA_pol_sf"/>
</dbReference>
<evidence type="ECO:0000256" key="1">
    <source>
        <dbReference type="ARBA" id="ARBA00010945"/>
    </source>
</evidence>
<evidence type="ECO:0000259" key="2">
    <source>
        <dbReference type="PROSITE" id="PS50173"/>
    </source>
</evidence>
<dbReference type="Proteomes" id="UP000295518">
    <property type="component" value="Unassembled WGS sequence"/>
</dbReference>
<comment type="similarity">
    <text evidence="1">Belongs to the DNA polymerase type-Y family.</text>
</comment>
<dbReference type="CDD" id="cd03586">
    <property type="entry name" value="PolY_Pol_IV_kappa"/>
    <property type="match status" value="1"/>
</dbReference>
<dbReference type="InterPro" id="IPR022880">
    <property type="entry name" value="DNApol_IV"/>
</dbReference>
<dbReference type="SUPFAM" id="SSF100879">
    <property type="entry name" value="Lesion bypass DNA polymerase (Y-family), little finger domain"/>
    <property type="match status" value="1"/>
</dbReference>
<dbReference type="InterPro" id="IPR017961">
    <property type="entry name" value="DNA_pol_Y-fam_little_finger"/>
</dbReference>
<dbReference type="Pfam" id="PF00817">
    <property type="entry name" value="IMS"/>
    <property type="match status" value="1"/>
</dbReference>
<dbReference type="InterPro" id="IPR043128">
    <property type="entry name" value="Rev_trsase/Diguanyl_cyclase"/>
</dbReference>
<sequence>MDKSKIIFHLDIDSFFASAIRTIKPETKNKPLVVASDNLRAIVAAASYEAKRYGVKVGKPVYQAKHKCKDLIVEKPDFALFNNLSTAVFDYLAFNYQVDLQIVSIDEVYFDVTNLVSGKNEVMKLAKKMQDEILENFDLPISIGIGHNLFNAKMSTSINKPFGITVTRPNDFAKQFHHMEIEEFYGIGASTSKLLRTLGINTIGDFCNNNLDQNYLDKTLGIRYQQLLANCNGTSTNVVQVANNAFKGIGNSKTFDYDKVGLFDLNKQLIIMIERSWTRMQKRAYLPKIVTVIIRDQNKKWHSIQRKQIEPIKTIEKAIDIAKDMLIEIYEDNDYLRGIGVRFTDFVNKFNYTENNLLFTENTHNESSRIIKSVNHELMGKHLYSLREFKENKVLNKNKVRFLEDDWNYKK</sequence>
<dbReference type="PROSITE" id="PS50173">
    <property type="entry name" value="UMUC"/>
    <property type="match status" value="1"/>
</dbReference>
<dbReference type="GO" id="GO:0042276">
    <property type="term" value="P:error-prone translesion synthesis"/>
    <property type="evidence" value="ECO:0007669"/>
    <property type="project" value="TreeGrafter"/>
</dbReference>
<dbReference type="InterPro" id="IPR036775">
    <property type="entry name" value="DNA_pol_Y-fam_lit_finger_sf"/>
</dbReference>
<dbReference type="GO" id="GO:0003887">
    <property type="term" value="F:DNA-directed DNA polymerase activity"/>
    <property type="evidence" value="ECO:0007669"/>
    <property type="project" value="InterPro"/>
</dbReference>
<dbReference type="Gene3D" id="3.30.70.270">
    <property type="match status" value="1"/>
</dbReference>
<dbReference type="AlphaFoldDB" id="A0A4R6IE20"/>
<dbReference type="OrthoDB" id="9808813at2"/>
<accession>A0A4R6IE20</accession>
<dbReference type="RefSeq" id="WP_094254798.1">
    <property type="nucleotide sequence ID" value="NZ_NNCE01000005.1"/>
</dbReference>
<dbReference type="GO" id="GO:0003684">
    <property type="term" value="F:damaged DNA binding"/>
    <property type="evidence" value="ECO:0007669"/>
    <property type="project" value="InterPro"/>
</dbReference>
<dbReference type="Gene3D" id="3.40.1170.60">
    <property type="match status" value="1"/>
</dbReference>
<gene>
    <name evidence="3" type="ORF">EI74_0643</name>
</gene>
<name>A0A4R6IE20_9MOLU</name>
<dbReference type="InterPro" id="IPR001126">
    <property type="entry name" value="UmuC"/>
</dbReference>
<protein>
    <submittedName>
        <fullName evidence="3">DNA polymerase-4</fullName>
    </submittedName>
</protein>
<proteinExistence type="inferred from homology"/>
<dbReference type="GO" id="GO:0009432">
    <property type="term" value="P:SOS response"/>
    <property type="evidence" value="ECO:0007669"/>
    <property type="project" value="TreeGrafter"/>
</dbReference>
<dbReference type="Gene3D" id="3.30.1490.100">
    <property type="entry name" value="DNA polymerase, Y-family, little finger domain"/>
    <property type="match status" value="1"/>
</dbReference>
<dbReference type="Pfam" id="PF11799">
    <property type="entry name" value="IMS_C"/>
    <property type="match status" value="1"/>
</dbReference>
<dbReference type="PANTHER" id="PTHR11076:SF33">
    <property type="entry name" value="DNA POLYMERASE KAPPA"/>
    <property type="match status" value="1"/>
</dbReference>
<organism evidence="3 4">
    <name type="scientific">Mycoplasma testudineum</name>
    <dbReference type="NCBI Taxonomy" id="244584"/>
    <lineage>
        <taxon>Bacteria</taxon>
        <taxon>Bacillati</taxon>
        <taxon>Mycoplasmatota</taxon>
        <taxon>Mollicutes</taxon>
        <taxon>Mycoplasmataceae</taxon>
        <taxon>Mycoplasma</taxon>
    </lineage>
</organism>
<dbReference type="InterPro" id="IPR050116">
    <property type="entry name" value="DNA_polymerase-Y"/>
</dbReference>
<feature type="domain" description="UmuC" evidence="2">
    <location>
        <begin position="7"/>
        <end position="188"/>
    </location>
</feature>
<dbReference type="SUPFAM" id="SSF56672">
    <property type="entry name" value="DNA/RNA polymerases"/>
    <property type="match status" value="1"/>
</dbReference>
<dbReference type="Gene3D" id="1.10.150.20">
    <property type="entry name" value="5' to 3' exonuclease, C-terminal subdomain"/>
    <property type="match status" value="1"/>
</dbReference>
<dbReference type="GO" id="GO:0005829">
    <property type="term" value="C:cytosol"/>
    <property type="evidence" value="ECO:0007669"/>
    <property type="project" value="TreeGrafter"/>
</dbReference>
<reference evidence="3 4" key="1">
    <citation type="submission" date="2019-03" db="EMBL/GenBank/DDBJ databases">
        <title>Genomic Encyclopedia of Archaeal and Bacterial Type Strains, Phase II (KMG-II): from individual species to whole genera.</title>
        <authorList>
            <person name="Goeker M."/>
        </authorList>
    </citation>
    <scope>NUCLEOTIDE SEQUENCE [LARGE SCALE GENOMIC DNA]</scope>
    <source>
        <strain evidence="3 4">ATCC 700618</strain>
    </source>
</reference>
<dbReference type="EMBL" id="SNWN01000013">
    <property type="protein sequence ID" value="TDO19838.1"/>
    <property type="molecule type" value="Genomic_DNA"/>
</dbReference>
<dbReference type="PANTHER" id="PTHR11076">
    <property type="entry name" value="DNA REPAIR POLYMERASE UMUC / TRANSFERASE FAMILY MEMBER"/>
    <property type="match status" value="1"/>
</dbReference>
<keyword evidence="4" id="KW-1185">Reference proteome</keyword>
<evidence type="ECO:0000313" key="3">
    <source>
        <dbReference type="EMBL" id="TDO19838.1"/>
    </source>
</evidence>